<gene>
    <name evidence="2" type="ORF">SSYRP_v1c04600</name>
</gene>
<dbReference type="EMBL" id="CP005078">
    <property type="protein sequence ID" value="AGM26052.1"/>
    <property type="molecule type" value="Genomic_DNA"/>
</dbReference>
<evidence type="ECO:0000313" key="2">
    <source>
        <dbReference type="EMBL" id="AGM26052.1"/>
    </source>
</evidence>
<dbReference type="PATRIC" id="fig|1276229.3.peg.455"/>
<protein>
    <submittedName>
        <fullName evidence="2">Uncharacterized protein</fullName>
    </submittedName>
</protein>
<dbReference type="STRING" id="1276229.SSYRP_v1c04600"/>
<accession>R4U3Q3</accession>
<keyword evidence="3" id="KW-1185">Reference proteome</keyword>
<reference evidence="2 3" key="1">
    <citation type="journal article" date="2013" name="Genome Biol. Evol.">
        <title>Complete genomes of two dipteran-associated spiroplasmas provided insights into the origin, dynamics, and impacts of viral invasion in spiroplasma.</title>
        <authorList>
            <person name="Ku C."/>
            <person name="Lo W.S."/>
            <person name="Chen L.L."/>
            <person name="Kuo C.H."/>
        </authorList>
    </citation>
    <scope>NUCLEOTIDE SEQUENCE [LARGE SCALE GENOMIC DNA]</scope>
    <source>
        <strain evidence="2">EA-1</strain>
    </source>
</reference>
<dbReference type="AlphaFoldDB" id="R4U3Q3"/>
<dbReference type="RefSeq" id="WP_016340698.1">
    <property type="nucleotide sequence ID" value="NC_021284.1"/>
</dbReference>
<evidence type="ECO:0000313" key="3">
    <source>
        <dbReference type="Proteomes" id="UP000013963"/>
    </source>
</evidence>
<feature type="coiled-coil region" evidence="1">
    <location>
        <begin position="195"/>
        <end position="236"/>
    </location>
</feature>
<name>R4U3Q3_9MOLU</name>
<dbReference type="OrthoDB" id="9821059at2"/>
<dbReference type="KEGG" id="ssyr:SSYRP_v1c04600"/>
<sequence>MKIRTWQVYEVQNPGDLDQYGNQKKRAFIALGQGHNPYQTYGILTTTSYKNNEIKNQLVIKDLLNNNKENKLLPNNLVRIFNSNIIKEFYHIENKEKSLVDISKENKKKIIEHFNLKEYRTVKEFQFHSLDKDETIDYSYQVNTLLKGINKNLDQAYDATGNLIDELADKHVSGDKGVVLDIETYAQLNQGYENAQYLQNELSKAHQKINVLEKENEQLKYENDNLKNSQIKASEEDYEMEM</sequence>
<proteinExistence type="predicted"/>
<dbReference type="Proteomes" id="UP000013963">
    <property type="component" value="Chromosome"/>
</dbReference>
<dbReference type="HOGENOM" id="CLU_1146626_0_0_14"/>
<organism evidence="2 3">
    <name type="scientific">Spiroplasma syrphidicola EA-1</name>
    <dbReference type="NCBI Taxonomy" id="1276229"/>
    <lineage>
        <taxon>Bacteria</taxon>
        <taxon>Bacillati</taxon>
        <taxon>Mycoplasmatota</taxon>
        <taxon>Mollicutes</taxon>
        <taxon>Entomoplasmatales</taxon>
        <taxon>Spiroplasmataceae</taxon>
        <taxon>Spiroplasma</taxon>
    </lineage>
</organism>
<evidence type="ECO:0000256" key="1">
    <source>
        <dbReference type="SAM" id="Coils"/>
    </source>
</evidence>
<keyword evidence="1" id="KW-0175">Coiled coil</keyword>